<proteinExistence type="predicted"/>
<accession>A0ACC0PVQ8</accession>
<comment type="caution">
    <text evidence="1">The sequence shown here is derived from an EMBL/GenBank/DDBJ whole genome shotgun (WGS) entry which is preliminary data.</text>
</comment>
<reference evidence="1" key="1">
    <citation type="submission" date="2022-02" db="EMBL/GenBank/DDBJ databases">
        <title>Plant Genome Project.</title>
        <authorList>
            <person name="Zhang R.-G."/>
        </authorList>
    </citation>
    <scope>NUCLEOTIDE SEQUENCE</scope>
    <source>
        <strain evidence="1">AT1</strain>
    </source>
</reference>
<keyword evidence="2" id="KW-1185">Reference proteome</keyword>
<evidence type="ECO:0000313" key="1">
    <source>
        <dbReference type="EMBL" id="KAI8568752.1"/>
    </source>
</evidence>
<evidence type="ECO:0000313" key="2">
    <source>
        <dbReference type="Proteomes" id="UP001062846"/>
    </source>
</evidence>
<protein>
    <submittedName>
        <fullName evidence="1">Uncharacterized protein</fullName>
    </submittedName>
</protein>
<gene>
    <name evidence="1" type="ORF">RHMOL_Rhmol02G0225000</name>
</gene>
<name>A0ACC0PVQ8_RHOML</name>
<sequence length="546" mass="62257">MEAINASKLRSQFLHLLRTRRSAQVLLSVELGHPVLDPMYQETPHPKFSEAMESCPKEDIPNRKDLKEENLYLRTESGEQGRLPVLILSMKESSHHRRPAVVFLHANKKCKEWLRPLLEALVSSWRKGDTMPFVFNTVWDLIKLADYLTQREDIDPSKIGITGESLGGMHAWFATSADTRYAMAVPKIGVQGFRWAIDHDKWQSRVDSMKDVFEEAQQVDLKKSIIDKEVVEKVWERIAPGLASQFDSPYTIPIIVPRPLLMLNGEKDPRCPLEGLEIPKSRAHKAYEEAHCPDKFKFRLILPSSPKFVVLTDGIFPLDSQLIAQPGIGHEMTTFMVKEASDWFDRFPSNVKFLSEKAKVKKQRGCNCRELLKASQLLEKIRIISVSFSLNHVCNGLAGQVQQGLHVQIVCRLWKKNIQGNVKLDTDGWWYETNGKGGFGEIFRDQKGDWILGYYRKLKCDSSLEAEIWGIYRGNPDNHPQSVIINDAHVLLNRTGTTLTHIYRNANQRADHLACLGAEQNENLVVAVDIPISVSEYLIKDSLNIR</sequence>
<dbReference type="EMBL" id="CM046389">
    <property type="protein sequence ID" value="KAI8568752.1"/>
    <property type="molecule type" value="Genomic_DNA"/>
</dbReference>
<organism evidence="1 2">
    <name type="scientific">Rhododendron molle</name>
    <name type="common">Chinese azalea</name>
    <name type="synonym">Azalea mollis</name>
    <dbReference type="NCBI Taxonomy" id="49168"/>
    <lineage>
        <taxon>Eukaryota</taxon>
        <taxon>Viridiplantae</taxon>
        <taxon>Streptophyta</taxon>
        <taxon>Embryophyta</taxon>
        <taxon>Tracheophyta</taxon>
        <taxon>Spermatophyta</taxon>
        <taxon>Magnoliopsida</taxon>
        <taxon>eudicotyledons</taxon>
        <taxon>Gunneridae</taxon>
        <taxon>Pentapetalae</taxon>
        <taxon>asterids</taxon>
        <taxon>Ericales</taxon>
        <taxon>Ericaceae</taxon>
        <taxon>Ericoideae</taxon>
        <taxon>Rhodoreae</taxon>
        <taxon>Rhododendron</taxon>
    </lineage>
</organism>
<dbReference type="Proteomes" id="UP001062846">
    <property type="component" value="Chromosome 2"/>
</dbReference>